<evidence type="ECO:0000256" key="1">
    <source>
        <dbReference type="ARBA" id="ARBA00001933"/>
    </source>
</evidence>
<dbReference type="PROSITE" id="PS00600">
    <property type="entry name" value="AA_TRANSFER_CLASS_3"/>
    <property type="match status" value="1"/>
</dbReference>
<dbReference type="PANTHER" id="PTHR43713">
    <property type="entry name" value="GLUTAMATE-1-SEMIALDEHYDE 2,1-AMINOMUTASE"/>
    <property type="match status" value="1"/>
</dbReference>
<comment type="similarity">
    <text evidence="3">Belongs to the class-III pyridoxal-phosphate-dependent aminotransferase family.</text>
</comment>
<evidence type="ECO:0000256" key="3">
    <source>
        <dbReference type="RuleBase" id="RU003560"/>
    </source>
</evidence>
<sequence>MVISLSETRVETVTTYDERRVNVRSEELRARALGRSPGGVHSNVRLRGPQPFIRSAKGAWLFDVDGRDYVDYLLGQGPNFLGHAPAPVVQAVFQACQGGLLYGGQHELEVQAAELVCSVAGWPEMVRFCSSGTEAVQAALRLARATTGRTEILRFQGHYHGWLDNVLTRERGGTWGVASEGQVVDHLRESHIVPWNEADLLAAEFEKYGDRLAALIMEPIMINAGVIEPLPGYLQKVRDLCDSYGVVLIFDEVISGFRVGLGGAVERYGVTPDLATYGKAFAGGFPVAAVVGREDLMVRFGTGEVNHSGTFNASVMAMAAVTATLTVLRDQSPYTRVDEHGRALMAGLLDITARHDVDLRVAGLPAAFHVSFGDADVRDYKSLQNLDLARYERLAAALVDNGIWLTGRGVWYVSAAHGQRELDAALTRFDKTLGEWNTKAGR</sequence>
<keyword evidence="4" id="KW-0413">Isomerase</keyword>
<proteinExistence type="inferred from homology"/>
<dbReference type="EC" id="5.4.3.8" evidence="4"/>
<organism evidence="4 5">
    <name type="scientific">Kribbella aluminosa</name>
    <dbReference type="NCBI Taxonomy" id="416017"/>
    <lineage>
        <taxon>Bacteria</taxon>
        <taxon>Bacillati</taxon>
        <taxon>Actinomycetota</taxon>
        <taxon>Actinomycetes</taxon>
        <taxon>Propionibacteriales</taxon>
        <taxon>Kribbellaceae</taxon>
        <taxon>Kribbella</taxon>
    </lineage>
</organism>
<dbReference type="GO" id="GO:0042286">
    <property type="term" value="F:glutamate-1-semialdehyde 2,1-aminomutase activity"/>
    <property type="evidence" value="ECO:0007669"/>
    <property type="project" value="UniProtKB-EC"/>
</dbReference>
<name>A0ABS4UDE3_9ACTN</name>
<dbReference type="Gene3D" id="3.90.1150.10">
    <property type="entry name" value="Aspartate Aminotransferase, domain 1"/>
    <property type="match status" value="1"/>
</dbReference>
<accession>A0ABS4UDE3</accession>
<gene>
    <name evidence="4" type="ORF">JOF29_000740</name>
</gene>
<dbReference type="PANTHER" id="PTHR43713:SF3">
    <property type="entry name" value="GLUTAMATE-1-SEMIALDEHYDE 2,1-AMINOMUTASE 1, CHLOROPLASTIC-RELATED"/>
    <property type="match status" value="1"/>
</dbReference>
<dbReference type="Pfam" id="PF00202">
    <property type="entry name" value="Aminotran_3"/>
    <property type="match status" value="1"/>
</dbReference>
<comment type="cofactor">
    <cofactor evidence="1">
        <name>pyridoxal 5'-phosphate</name>
        <dbReference type="ChEBI" id="CHEBI:597326"/>
    </cofactor>
</comment>
<dbReference type="InterPro" id="IPR015424">
    <property type="entry name" value="PyrdxlP-dep_Trfase"/>
</dbReference>
<reference evidence="4 5" key="1">
    <citation type="submission" date="2021-03" db="EMBL/GenBank/DDBJ databases">
        <title>Sequencing the genomes of 1000 actinobacteria strains.</title>
        <authorList>
            <person name="Klenk H.-P."/>
        </authorList>
    </citation>
    <scope>NUCLEOTIDE SEQUENCE [LARGE SCALE GENOMIC DNA]</scope>
    <source>
        <strain evidence="4 5">DSM 18824</strain>
    </source>
</reference>
<dbReference type="InterPro" id="IPR015422">
    <property type="entry name" value="PyrdxlP-dep_Trfase_small"/>
</dbReference>
<evidence type="ECO:0000256" key="2">
    <source>
        <dbReference type="ARBA" id="ARBA00022898"/>
    </source>
</evidence>
<dbReference type="InterPro" id="IPR015421">
    <property type="entry name" value="PyrdxlP-dep_Trfase_major"/>
</dbReference>
<keyword evidence="5" id="KW-1185">Reference proteome</keyword>
<evidence type="ECO:0000313" key="5">
    <source>
        <dbReference type="Proteomes" id="UP000755585"/>
    </source>
</evidence>
<dbReference type="Gene3D" id="3.40.640.10">
    <property type="entry name" value="Type I PLP-dependent aspartate aminotransferase-like (Major domain)"/>
    <property type="match status" value="1"/>
</dbReference>
<dbReference type="InterPro" id="IPR005814">
    <property type="entry name" value="Aminotrans_3"/>
</dbReference>
<dbReference type="RefSeq" id="WP_209692798.1">
    <property type="nucleotide sequence ID" value="NZ_BAAAVU010000029.1"/>
</dbReference>
<comment type="caution">
    <text evidence="4">The sequence shown here is derived from an EMBL/GenBank/DDBJ whole genome shotgun (WGS) entry which is preliminary data.</text>
</comment>
<dbReference type="SUPFAM" id="SSF53383">
    <property type="entry name" value="PLP-dependent transferases"/>
    <property type="match status" value="1"/>
</dbReference>
<protein>
    <submittedName>
        <fullName evidence="4">Glutamate-1-semialdehyde 2,1-aminomutase</fullName>
        <ecNumber evidence="4">5.4.3.8</ecNumber>
    </submittedName>
</protein>
<evidence type="ECO:0000313" key="4">
    <source>
        <dbReference type="EMBL" id="MBP2349657.1"/>
    </source>
</evidence>
<keyword evidence="2 3" id="KW-0663">Pyridoxal phosphate</keyword>
<dbReference type="EMBL" id="JAGINT010000001">
    <property type="protein sequence ID" value="MBP2349657.1"/>
    <property type="molecule type" value="Genomic_DNA"/>
</dbReference>
<dbReference type="Proteomes" id="UP000755585">
    <property type="component" value="Unassembled WGS sequence"/>
</dbReference>
<dbReference type="CDD" id="cd00610">
    <property type="entry name" value="OAT_like"/>
    <property type="match status" value="1"/>
</dbReference>
<dbReference type="InterPro" id="IPR049704">
    <property type="entry name" value="Aminotrans_3_PPA_site"/>
</dbReference>